<evidence type="ECO:0000256" key="4">
    <source>
        <dbReference type="ARBA" id="ARBA00022989"/>
    </source>
</evidence>
<keyword evidence="3 6" id="KW-0812">Transmembrane</keyword>
<evidence type="ECO:0000256" key="2">
    <source>
        <dbReference type="ARBA" id="ARBA00022475"/>
    </source>
</evidence>
<organism evidence="7 8">
    <name type="scientific">Algoriphagus aquimarinus</name>
    <dbReference type="NCBI Taxonomy" id="237018"/>
    <lineage>
        <taxon>Bacteria</taxon>
        <taxon>Pseudomonadati</taxon>
        <taxon>Bacteroidota</taxon>
        <taxon>Cytophagia</taxon>
        <taxon>Cytophagales</taxon>
        <taxon>Cyclobacteriaceae</taxon>
        <taxon>Algoriphagus</taxon>
    </lineage>
</organism>
<name>A0A1I1CBM7_9BACT</name>
<dbReference type="Pfam" id="PF03631">
    <property type="entry name" value="Virul_fac_BrkB"/>
    <property type="match status" value="1"/>
</dbReference>
<feature type="transmembrane region" description="Helical" evidence="6">
    <location>
        <begin position="161"/>
        <end position="187"/>
    </location>
</feature>
<feature type="transmembrane region" description="Helical" evidence="6">
    <location>
        <begin position="199"/>
        <end position="225"/>
    </location>
</feature>
<dbReference type="STRING" id="237018.SAMN04489723_1267"/>
<evidence type="ECO:0000256" key="6">
    <source>
        <dbReference type="SAM" id="Phobius"/>
    </source>
</evidence>
<accession>A0A1I1CBM7</accession>
<evidence type="ECO:0000313" key="7">
    <source>
        <dbReference type="EMBL" id="SFB59406.1"/>
    </source>
</evidence>
<dbReference type="PANTHER" id="PTHR30213:SF0">
    <property type="entry name" value="UPF0761 MEMBRANE PROTEIN YIHY"/>
    <property type="match status" value="1"/>
</dbReference>
<keyword evidence="4 6" id="KW-1133">Transmembrane helix</keyword>
<keyword evidence="2" id="KW-1003">Cell membrane</keyword>
<dbReference type="PANTHER" id="PTHR30213">
    <property type="entry name" value="INNER MEMBRANE PROTEIN YHJD"/>
    <property type="match status" value="1"/>
</dbReference>
<feature type="transmembrane region" description="Helical" evidence="6">
    <location>
        <begin position="276"/>
        <end position="300"/>
    </location>
</feature>
<sequence length="328" mass="37448">MIKTKILRLEVQLLWQARKLKKIHFGDPDKNIYDVGRIFLIQLQKDDIIERAGSMAFNFTIALFPLILFLLNLIPYLQDIFPYITTQNILSFIQEILPEEVYSQSENTIMDIVSKPRQSMLSLGFFFALFASTQGVMSMMNSFNSVYQTKDNRGFLQSRGIAVSIVMVLAFTVITASIVMIVGGVLIRRLDEMQVFNSGFMIFLFSSLKFLILLLMFYITTAFIFRFAPAVHDKWNFFSTGAKLAGLLITFGFYGFSFYLNNFASYNKLYGSIGTLIALMLWLLITSIIVIVCFEVNVSLDLVDEKKKRAGSAEIEELIKEEKKAIAE</sequence>
<protein>
    <submittedName>
        <fullName evidence="7">Membrane protein</fullName>
    </submittedName>
</protein>
<feature type="transmembrane region" description="Helical" evidence="6">
    <location>
        <begin position="55"/>
        <end position="77"/>
    </location>
</feature>
<gene>
    <name evidence="7" type="ORF">SAMN04489723_1267</name>
</gene>
<feature type="transmembrane region" description="Helical" evidence="6">
    <location>
        <begin position="237"/>
        <end position="256"/>
    </location>
</feature>
<keyword evidence="5 6" id="KW-0472">Membrane</keyword>
<dbReference type="AlphaFoldDB" id="A0A1I1CBM7"/>
<evidence type="ECO:0000313" key="8">
    <source>
        <dbReference type="Proteomes" id="UP000198790"/>
    </source>
</evidence>
<dbReference type="NCBIfam" id="TIGR00765">
    <property type="entry name" value="yihY_not_rbn"/>
    <property type="match status" value="1"/>
</dbReference>
<keyword evidence="8" id="KW-1185">Reference proteome</keyword>
<dbReference type="PIRSF" id="PIRSF035875">
    <property type="entry name" value="RNase_BN"/>
    <property type="match status" value="1"/>
</dbReference>
<comment type="subcellular location">
    <subcellularLocation>
        <location evidence="1">Cell membrane</location>
        <topology evidence="1">Multi-pass membrane protein</topology>
    </subcellularLocation>
</comment>
<dbReference type="InterPro" id="IPR017039">
    <property type="entry name" value="Virul_fac_BrkB"/>
</dbReference>
<proteinExistence type="predicted"/>
<reference evidence="7 8" key="1">
    <citation type="submission" date="2016-10" db="EMBL/GenBank/DDBJ databases">
        <authorList>
            <person name="de Groot N.N."/>
        </authorList>
    </citation>
    <scope>NUCLEOTIDE SEQUENCE [LARGE SCALE GENOMIC DNA]</scope>
    <source>
        <strain evidence="7 8">DSM 23399</strain>
    </source>
</reference>
<dbReference type="EMBL" id="FOKK01000026">
    <property type="protein sequence ID" value="SFB59406.1"/>
    <property type="molecule type" value="Genomic_DNA"/>
</dbReference>
<dbReference type="GO" id="GO:0005886">
    <property type="term" value="C:plasma membrane"/>
    <property type="evidence" value="ECO:0007669"/>
    <property type="project" value="UniProtKB-SubCell"/>
</dbReference>
<feature type="transmembrane region" description="Helical" evidence="6">
    <location>
        <begin position="120"/>
        <end position="140"/>
    </location>
</feature>
<dbReference type="Proteomes" id="UP000198790">
    <property type="component" value="Unassembled WGS sequence"/>
</dbReference>
<evidence type="ECO:0000256" key="3">
    <source>
        <dbReference type="ARBA" id="ARBA00022692"/>
    </source>
</evidence>
<evidence type="ECO:0000256" key="1">
    <source>
        <dbReference type="ARBA" id="ARBA00004651"/>
    </source>
</evidence>
<evidence type="ECO:0000256" key="5">
    <source>
        <dbReference type="ARBA" id="ARBA00023136"/>
    </source>
</evidence>